<accession>A0A2I7RW95</accession>
<sequence length="74" mass="8893">MSRLDKFDRFNDWRTFSHNLRSTQLSLTCTTYSYLRIQSKRATSWEFFSKIFNSQAAATQLLLFLKTHRPWALL</sequence>
<evidence type="ECO:0000313" key="1">
    <source>
        <dbReference type="EMBL" id="AUR97917.1"/>
    </source>
</evidence>
<proteinExistence type="predicted"/>
<dbReference type="EMBL" id="MG592610">
    <property type="protein sequence ID" value="AUR97917.1"/>
    <property type="molecule type" value="Genomic_DNA"/>
</dbReference>
<keyword evidence="2" id="KW-1185">Reference proteome</keyword>
<reference evidence="1 2" key="1">
    <citation type="submission" date="2017-11" db="EMBL/GenBank/DDBJ databases">
        <title>A major lineage of nontailed dsDNA viruses as unrecognized killers of marine bacteria.</title>
        <authorList>
            <person name="Kauffman K.M."/>
            <person name="Hussain F.A."/>
            <person name="Yang J."/>
            <person name="Arevalo P."/>
            <person name="Brown J.M."/>
            <person name="Chang W.K."/>
            <person name="VanInsberghe D."/>
            <person name="Elsherbini J."/>
            <person name="Cutler M.B."/>
            <person name="Kelly L."/>
            <person name="Polz M.F."/>
        </authorList>
    </citation>
    <scope>NUCLEOTIDE SEQUENCE [LARGE SCALE GENOMIC DNA]</scope>
</reference>
<evidence type="ECO:0000313" key="2">
    <source>
        <dbReference type="Proteomes" id="UP000272163"/>
    </source>
</evidence>
<gene>
    <name evidence="1" type="ORF">NVP1245O_04</name>
</gene>
<protein>
    <submittedName>
        <fullName evidence="1">Uncharacterized protein</fullName>
    </submittedName>
</protein>
<dbReference type="Proteomes" id="UP000272163">
    <property type="component" value="Segment"/>
</dbReference>
<name>A0A2I7RW95_9CAUD</name>
<organism evidence="1 2">
    <name type="scientific">Vibrio phage 1.245.O._10N.261.54.C7</name>
    <dbReference type="NCBI Taxonomy" id="1881236"/>
    <lineage>
        <taxon>Viruses</taxon>
        <taxon>Duplodnaviria</taxon>
        <taxon>Heunggongvirae</taxon>
        <taxon>Uroviricota</taxon>
        <taxon>Caudoviricetes</taxon>
        <taxon>Schitoviridae</taxon>
        <taxon>Pariacacavirus</taxon>
        <taxon>Pariacacavirus 1245O</taxon>
    </lineage>
</organism>